<evidence type="ECO:0000313" key="2">
    <source>
        <dbReference type="Proteomes" id="UP000053732"/>
    </source>
</evidence>
<reference evidence="1 2" key="1">
    <citation type="journal article" date="2014" name="Nat. Commun.">
        <title>Multiple recent horizontal transfers of a large genomic region in cheese making fungi.</title>
        <authorList>
            <person name="Cheeseman K."/>
            <person name="Ropars J."/>
            <person name="Renault P."/>
            <person name="Dupont J."/>
            <person name="Gouzy J."/>
            <person name="Branca A."/>
            <person name="Abraham A.L."/>
            <person name="Ceppi M."/>
            <person name="Conseiller E."/>
            <person name="Debuchy R."/>
            <person name="Malagnac F."/>
            <person name="Goarin A."/>
            <person name="Silar P."/>
            <person name="Lacoste S."/>
            <person name="Sallet E."/>
            <person name="Bensimon A."/>
            <person name="Giraud T."/>
            <person name="Brygoo Y."/>
        </authorList>
    </citation>
    <scope>NUCLEOTIDE SEQUENCE [LARGE SCALE GENOMIC DNA]</scope>
    <source>
        <strain evidence="2">FM 013</strain>
    </source>
</reference>
<organism evidence="1 2">
    <name type="scientific">Penicillium camemberti (strain FM 013)</name>
    <dbReference type="NCBI Taxonomy" id="1429867"/>
    <lineage>
        <taxon>Eukaryota</taxon>
        <taxon>Fungi</taxon>
        <taxon>Dikarya</taxon>
        <taxon>Ascomycota</taxon>
        <taxon>Pezizomycotina</taxon>
        <taxon>Eurotiomycetes</taxon>
        <taxon>Eurotiomycetidae</taxon>
        <taxon>Eurotiales</taxon>
        <taxon>Aspergillaceae</taxon>
        <taxon>Penicillium</taxon>
    </lineage>
</organism>
<gene>
    <name evidence="1" type="ORF">PCAMFM013_S004g000171</name>
</gene>
<proteinExistence type="predicted"/>
<protein>
    <submittedName>
        <fullName evidence="1">Str. FM013</fullName>
    </submittedName>
</protein>
<dbReference type="Proteomes" id="UP000053732">
    <property type="component" value="Unassembled WGS sequence"/>
</dbReference>
<name>A0A0G4P1N4_PENC3</name>
<keyword evidence="2" id="KW-1185">Reference proteome</keyword>
<dbReference type="EMBL" id="HG793137">
    <property type="protein sequence ID" value="CRL20231.1"/>
    <property type="molecule type" value="Genomic_DNA"/>
</dbReference>
<dbReference type="AlphaFoldDB" id="A0A0G4P1N4"/>
<evidence type="ECO:0000313" key="1">
    <source>
        <dbReference type="EMBL" id="CRL20231.1"/>
    </source>
</evidence>
<accession>A0A0G4P1N4</accession>
<sequence>MGGRTSWGRFRLCGVGSDYSYPVERVAMIYGSPCPSKVVPPYLDRVQAIGQIHKLWRDKVIFSTRRHSRELRSTPTWRLTAHSIDSHLVN</sequence>